<accession>A0A369Z975</accession>
<dbReference type="PROSITE" id="PS50893">
    <property type="entry name" value="ABC_TRANSPORTER_2"/>
    <property type="match status" value="1"/>
</dbReference>
<reference evidence="12 13" key="1">
    <citation type="submission" date="2018-05" db="EMBL/GenBank/DDBJ databases">
        <title>Draft Genome Sequences for a Diverse set of 7 Haemophilus Species.</title>
        <authorList>
            <person name="Nichols M."/>
            <person name="Topaz N."/>
            <person name="Wang X."/>
            <person name="Wang X."/>
            <person name="Boxrud D."/>
        </authorList>
    </citation>
    <scope>NUCLEOTIDE SEQUENCE [LARGE SCALE GENOMIC DNA]</scope>
    <source>
        <strain evidence="12 13">C2010039593</strain>
    </source>
</reference>
<dbReference type="AlphaFoldDB" id="A0A369Z975"/>
<dbReference type="EMBL" id="QEQD01000011">
    <property type="protein sequence ID" value="RDF00408.1"/>
    <property type="molecule type" value="Genomic_DNA"/>
</dbReference>
<dbReference type="GO" id="GO:0015408">
    <property type="term" value="F:ABC-type ferric iron transporter activity"/>
    <property type="evidence" value="ECO:0007669"/>
    <property type="project" value="InterPro"/>
</dbReference>
<keyword evidence="2" id="KW-1003">Cell membrane</keyword>
<comment type="caution">
    <text evidence="12">The sequence shown here is derived from an EMBL/GenBank/DDBJ whole genome shotgun (WGS) entry which is preliminary data.</text>
</comment>
<dbReference type="GO" id="GO:0016887">
    <property type="term" value="F:ATP hydrolysis activity"/>
    <property type="evidence" value="ECO:0007669"/>
    <property type="project" value="InterPro"/>
</dbReference>
<dbReference type="PANTHER" id="PTHR42781:SF5">
    <property type="entry name" value="PUTRESCINE TRANSPORT ATP-BINDING PROTEIN POTG"/>
    <property type="match status" value="1"/>
</dbReference>
<evidence type="ECO:0000256" key="7">
    <source>
        <dbReference type="ARBA" id="ARBA00022967"/>
    </source>
</evidence>
<protein>
    <submittedName>
        <fullName evidence="12">ABC transporter ATP-binding protein</fullName>
    </submittedName>
</protein>
<evidence type="ECO:0000313" key="12">
    <source>
        <dbReference type="EMBL" id="RDF00408.1"/>
    </source>
</evidence>
<keyword evidence="8" id="KW-0408">Iron</keyword>
<dbReference type="PROSITE" id="PS00211">
    <property type="entry name" value="ABC_TRANSPORTER_1"/>
    <property type="match status" value="1"/>
</dbReference>
<sequence length="360" mass="40469">MHLNRMKETLLTIKNLNKFFGEQQVLNDISLTLARGEMLFLLGASGCGKTTLLRSIAGFEQPTNGEIWLKERLIFGDNCNLPTQQRHLGYVVQEGVLFPHLNVYRNIAYGLGNGKGKTIEERSRIEQAMKLTGISELAERFPHQLSGGQQQRVALARALAPNPELILLDEPFSALDEHLRQQIRQEMLQALRQSGASAIFVTHDRDEALRYADKIAIIQQGKILQIDTPCSLYWSPNHLETAKFIGESIVLPAHRVDKNIVQCQLGCVPIQPTHSDATSGQILLRPEQFSLVNISQNSTACTVSTFEAIVQNIEFRGRTTAVQIAINHHEIWIEMGYMPELKIGERIDVYLQGSGRFYAE</sequence>
<evidence type="ECO:0000256" key="3">
    <source>
        <dbReference type="ARBA" id="ARBA00022496"/>
    </source>
</evidence>
<dbReference type="InterPro" id="IPR008995">
    <property type="entry name" value="Mo/tungstate-bd_C_term_dom"/>
</dbReference>
<dbReference type="FunFam" id="3.40.50.300:FF:000133">
    <property type="entry name" value="Spermidine/putrescine import ATP-binding protein PotA"/>
    <property type="match status" value="1"/>
</dbReference>
<name>A0A369Z975_HAEPH</name>
<dbReference type="InterPro" id="IPR003439">
    <property type="entry name" value="ABC_transporter-like_ATP-bd"/>
</dbReference>
<dbReference type="Gene3D" id="2.40.50.450">
    <property type="match status" value="1"/>
</dbReference>
<dbReference type="InterPro" id="IPR027417">
    <property type="entry name" value="P-loop_NTPase"/>
</dbReference>
<dbReference type="GO" id="GO:0005524">
    <property type="term" value="F:ATP binding"/>
    <property type="evidence" value="ECO:0007669"/>
    <property type="project" value="UniProtKB-KW"/>
</dbReference>
<gene>
    <name evidence="12" type="ORF">DPV98_09935</name>
</gene>
<keyword evidence="4" id="KW-0997">Cell inner membrane</keyword>
<dbReference type="SMART" id="SM00382">
    <property type="entry name" value="AAA"/>
    <property type="match status" value="1"/>
</dbReference>
<dbReference type="SUPFAM" id="SSF50331">
    <property type="entry name" value="MOP-like"/>
    <property type="match status" value="1"/>
</dbReference>
<evidence type="ECO:0000256" key="1">
    <source>
        <dbReference type="ARBA" id="ARBA00022448"/>
    </source>
</evidence>
<proteinExistence type="predicted"/>
<evidence type="ECO:0000256" key="9">
    <source>
        <dbReference type="ARBA" id="ARBA00023065"/>
    </source>
</evidence>
<evidence type="ECO:0000259" key="11">
    <source>
        <dbReference type="PROSITE" id="PS50893"/>
    </source>
</evidence>
<dbReference type="Pfam" id="PF00005">
    <property type="entry name" value="ABC_tran"/>
    <property type="match status" value="1"/>
</dbReference>
<dbReference type="PANTHER" id="PTHR42781">
    <property type="entry name" value="SPERMIDINE/PUTRESCINE IMPORT ATP-BINDING PROTEIN POTA"/>
    <property type="match status" value="1"/>
</dbReference>
<dbReference type="GO" id="GO:0043190">
    <property type="term" value="C:ATP-binding cassette (ABC) transporter complex"/>
    <property type="evidence" value="ECO:0007669"/>
    <property type="project" value="UniProtKB-ARBA"/>
</dbReference>
<dbReference type="InterPro" id="IPR003593">
    <property type="entry name" value="AAA+_ATPase"/>
</dbReference>
<evidence type="ECO:0000256" key="6">
    <source>
        <dbReference type="ARBA" id="ARBA00022840"/>
    </source>
</evidence>
<dbReference type="Proteomes" id="UP000253999">
    <property type="component" value="Unassembled WGS sequence"/>
</dbReference>
<dbReference type="InterPro" id="IPR017871">
    <property type="entry name" value="ABC_transporter-like_CS"/>
</dbReference>
<keyword evidence="7" id="KW-1278">Translocase</keyword>
<dbReference type="InterPro" id="IPR015853">
    <property type="entry name" value="ABC_transpr_FbpC"/>
</dbReference>
<dbReference type="RefSeq" id="WP_111313605.1">
    <property type="nucleotide sequence ID" value="NZ_QEQD01000011.1"/>
</dbReference>
<evidence type="ECO:0000256" key="5">
    <source>
        <dbReference type="ARBA" id="ARBA00022741"/>
    </source>
</evidence>
<dbReference type="InterPro" id="IPR050093">
    <property type="entry name" value="ABC_SmlMolc_Importer"/>
</dbReference>
<keyword evidence="5" id="KW-0547">Nucleotide-binding</keyword>
<evidence type="ECO:0000256" key="4">
    <source>
        <dbReference type="ARBA" id="ARBA00022519"/>
    </source>
</evidence>
<dbReference type="CDD" id="cd03259">
    <property type="entry name" value="ABC_Carb_Solutes_like"/>
    <property type="match status" value="1"/>
</dbReference>
<evidence type="ECO:0000256" key="2">
    <source>
        <dbReference type="ARBA" id="ARBA00022475"/>
    </source>
</evidence>
<keyword evidence="10" id="KW-0472">Membrane</keyword>
<keyword evidence="1" id="KW-0813">Transport</keyword>
<evidence type="ECO:0000256" key="8">
    <source>
        <dbReference type="ARBA" id="ARBA00023004"/>
    </source>
</evidence>
<keyword evidence="3" id="KW-0410">Iron transport</keyword>
<dbReference type="GO" id="GO:0015847">
    <property type="term" value="P:putrescine transport"/>
    <property type="evidence" value="ECO:0007669"/>
    <property type="project" value="UniProtKB-ARBA"/>
</dbReference>
<organism evidence="12 13">
    <name type="scientific">Haemophilus parahaemolyticus</name>
    <dbReference type="NCBI Taxonomy" id="735"/>
    <lineage>
        <taxon>Bacteria</taxon>
        <taxon>Pseudomonadati</taxon>
        <taxon>Pseudomonadota</taxon>
        <taxon>Gammaproteobacteria</taxon>
        <taxon>Pasteurellales</taxon>
        <taxon>Pasteurellaceae</taxon>
        <taxon>Haemophilus</taxon>
    </lineage>
</organism>
<dbReference type="SUPFAM" id="SSF52540">
    <property type="entry name" value="P-loop containing nucleoside triphosphate hydrolases"/>
    <property type="match status" value="1"/>
</dbReference>
<keyword evidence="6 12" id="KW-0067">ATP-binding</keyword>
<evidence type="ECO:0000256" key="10">
    <source>
        <dbReference type="ARBA" id="ARBA00023136"/>
    </source>
</evidence>
<dbReference type="STRING" id="735.B0185_07825"/>
<keyword evidence="9" id="KW-0406">Ion transport</keyword>
<dbReference type="Gene3D" id="3.40.50.300">
    <property type="entry name" value="P-loop containing nucleotide triphosphate hydrolases"/>
    <property type="match status" value="1"/>
</dbReference>
<evidence type="ECO:0000313" key="13">
    <source>
        <dbReference type="Proteomes" id="UP000253999"/>
    </source>
</evidence>
<feature type="domain" description="ABC transporter" evidence="11">
    <location>
        <begin position="11"/>
        <end position="245"/>
    </location>
</feature>